<dbReference type="GO" id="GO:0051865">
    <property type="term" value="P:protein autoubiquitination"/>
    <property type="evidence" value="ECO:0007669"/>
    <property type="project" value="TreeGrafter"/>
</dbReference>
<evidence type="ECO:0000313" key="8">
    <source>
        <dbReference type="Proteomes" id="UP000827092"/>
    </source>
</evidence>
<accession>A0AAV6TXU7</accession>
<dbReference type="PANTHER" id="PTHR12109">
    <property type="entry name" value="RING FINGER PROTEIN 141-RELATED"/>
    <property type="match status" value="1"/>
</dbReference>
<comment type="caution">
    <text evidence="7">The sequence shown here is derived from an EMBL/GenBank/DDBJ whole genome shotgun (WGS) entry which is preliminary data.</text>
</comment>
<dbReference type="Pfam" id="PF13920">
    <property type="entry name" value="zf-C3HC4_3"/>
    <property type="match status" value="1"/>
</dbReference>
<evidence type="ECO:0000256" key="3">
    <source>
        <dbReference type="ARBA" id="ARBA00022771"/>
    </source>
</evidence>
<evidence type="ECO:0000256" key="2">
    <source>
        <dbReference type="ARBA" id="ARBA00022723"/>
    </source>
</evidence>
<keyword evidence="2" id="KW-0479">Metal-binding</keyword>
<name>A0AAV6TXU7_9ARAC</name>
<dbReference type="InterPro" id="IPR017907">
    <property type="entry name" value="Znf_RING_CS"/>
</dbReference>
<evidence type="ECO:0000256" key="1">
    <source>
        <dbReference type="ARBA" id="ARBA00022017"/>
    </source>
</evidence>
<dbReference type="GO" id="GO:0008270">
    <property type="term" value="F:zinc ion binding"/>
    <property type="evidence" value="ECO:0007669"/>
    <property type="project" value="UniProtKB-KW"/>
</dbReference>
<dbReference type="Gene3D" id="3.30.40.10">
    <property type="entry name" value="Zinc/RING finger domain, C3HC4 (zinc finger)"/>
    <property type="match status" value="1"/>
</dbReference>
<dbReference type="SMART" id="SM00184">
    <property type="entry name" value="RING"/>
    <property type="match status" value="1"/>
</dbReference>
<dbReference type="AlphaFoldDB" id="A0AAV6TXU7"/>
<dbReference type="EMBL" id="JAFNEN010000859">
    <property type="protein sequence ID" value="KAG8176663.1"/>
    <property type="molecule type" value="Genomic_DNA"/>
</dbReference>
<dbReference type="PANTHER" id="PTHR12109:SF3">
    <property type="entry name" value="RING FINGER PROTEIN 141"/>
    <property type="match status" value="1"/>
</dbReference>
<evidence type="ECO:0000256" key="4">
    <source>
        <dbReference type="ARBA" id="ARBA00022833"/>
    </source>
</evidence>
<dbReference type="Proteomes" id="UP000827092">
    <property type="component" value="Unassembled WGS sequence"/>
</dbReference>
<dbReference type="InterPro" id="IPR047126">
    <property type="entry name" value="RNF141-like"/>
</dbReference>
<sequence length="254" mass="28783">MGQSVSNQLETFKDDVVKEAHNIKEIIDISHEEFLEKIKEVNSICLNSVECQEKKMHFFIKKGSDSTFLWKQTVRINCIRVNNAGGLNVVFGDATYDEETLEKILAAGGQEVEEYKLLTLGQFLLAHKMILYHYSCMQDPAKCSPGTASSQLEQGKTLSTSMILDKVTSEPLSDTDECIICMERKPEVTLPCAHAYCLFCIEQWNVSNKTCPMCRETVENTDDSWVTPEIPESSEMHEEMQKALTVLTHNMPEK</sequence>
<dbReference type="InterPro" id="IPR013083">
    <property type="entry name" value="Znf_RING/FYVE/PHD"/>
</dbReference>
<dbReference type="SUPFAM" id="SSF57850">
    <property type="entry name" value="RING/U-box"/>
    <property type="match status" value="1"/>
</dbReference>
<keyword evidence="8" id="KW-1185">Reference proteome</keyword>
<organism evidence="7 8">
    <name type="scientific">Oedothorax gibbosus</name>
    <dbReference type="NCBI Taxonomy" id="931172"/>
    <lineage>
        <taxon>Eukaryota</taxon>
        <taxon>Metazoa</taxon>
        <taxon>Ecdysozoa</taxon>
        <taxon>Arthropoda</taxon>
        <taxon>Chelicerata</taxon>
        <taxon>Arachnida</taxon>
        <taxon>Araneae</taxon>
        <taxon>Araneomorphae</taxon>
        <taxon>Entelegynae</taxon>
        <taxon>Araneoidea</taxon>
        <taxon>Linyphiidae</taxon>
        <taxon>Erigoninae</taxon>
        <taxon>Oedothorax</taxon>
    </lineage>
</organism>
<reference evidence="7 8" key="1">
    <citation type="journal article" date="2022" name="Nat. Ecol. Evol.">
        <title>A masculinizing supergene underlies an exaggerated male reproductive morph in a spider.</title>
        <authorList>
            <person name="Hendrickx F."/>
            <person name="De Corte Z."/>
            <person name="Sonet G."/>
            <person name="Van Belleghem S.M."/>
            <person name="Kostlbacher S."/>
            <person name="Vangestel C."/>
        </authorList>
    </citation>
    <scope>NUCLEOTIDE SEQUENCE [LARGE SCALE GENOMIC DNA]</scope>
    <source>
        <strain evidence="7">W744_W776</strain>
    </source>
</reference>
<keyword evidence="4" id="KW-0862">Zinc</keyword>
<evidence type="ECO:0000259" key="6">
    <source>
        <dbReference type="PROSITE" id="PS50089"/>
    </source>
</evidence>
<dbReference type="PROSITE" id="PS50089">
    <property type="entry name" value="ZF_RING_2"/>
    <property type="match status" value="1"/>
</dbReference>
<gene>
    <name evidence="7" type="ORF">JTE90_029310</name>
</gene>
<evidence type="ECO:0000256" key="5">
    <source>
        <dbReference type="PROSITE-ProRule" id="PRU00175"/>
    </source>
</evidence>
<evidence type="ECO:0000313" key="7">
    <source>
        <dbReference type="EMBL" id="KAG8176663.1"/>
    </source>
</evidence>
<feature type="domain" description="RING-type" evidence="6">
    <location>
        <begin position="178"/>
        <end position="215"/>
    </location>
</feature>
<protein>
    <recommendedName>
        <fullName evidence="1">RING finger protein 141</fullName>
    </recommendedName>
</protein>
<dbReference type="PROSITE" id="PS00518">
    <property type="entry name" value="ZF_RING_1"/>
    <property type="match status" value="1"/>
</dbReference>
<dbReference type="InterPro" id="IPR001841">
    <property type="entry name" value="Znf_RING"/>
</dbReference>
<dbReference type="GO" id="GO:0004842">
    <property type="term" value="F:ubiquitin-protein transferase activity"/>
    <property type="evidence" value="ECO:0007669"/>
    <property type="project" value="TreeGrafter"/>
</dbReference>
<dbReference type="CDD" id="cd16545">
    <property type="entry name" value="RING-HC_RNF141"/>
    <property type="match status" value="1"/>
</dbReference>
<proteinExistence type="predicted"/>
<keyword evidence="3 5" id="KW-0863">Zinc-finger</keyword>
<dbReference type="InterPro" id="IPR043400">
    <property type="entry name" value="RING-HC_RNF141"/>
</dbReference>